<dbReference type="InterPro" id="IPR035093">
    <property type="entry name" value="RelE/ParE_toxin_dom_sf"/>
</dbReference>
<dbReference type="AlphaFoldDB" id="A0A1Z4BLM5"/>
<evidence type="ECO:0000256" key="2">
    <source>
        <dbReference type="PIRSR" id="PIRSR006156-1"/>
    </source>
</evidence>
<dbReference type="GO" id="GO:0004521">
    <property type="term" value="F:RNA endonuclease activity"/>
    <property type="evidence" value="ECO:0007669"/>
    <property type="project" value="TreeGrafter"/>
</dbReference>
<organism evidence="3 4">
    <name type="scientific">Capnocytophaga endodontalis</name>
    <dbReference type="NCBI Taxonomy" id="2708117"/>
    <lineage>
        <taxon>Bacteria</taxon>
        <taxon>Pseudomonadati</taxon>
        <taxon>Bacteroidota</taxon>
        <taxon>Flavobacteriia</taxon>
        <taxon>Flavobacteriales</taxon>
        <taxon>Flavobacteriaceae</taxon>
        <taxon>Capnocytophaga</taxon>
    </lineage>
</organism>
<dbReference type="EMBL" id="CP022022">
    <property type="protein sequence ID" value="ASF42194.1"/>
    <property type="molecule type" value="Genomic_DNA"/>
</dbReference>
<dbReference type="PIRSF" id="PIRSF006156">
    <property type="entry name" value="YafQ"/>
    <property type="match status" value="1"/>
</dbReference>
<dbReference type="GO" id="GO:0006402">
    <property type="term" value="P:mRNA catabolic process"/>
    <property type="evidence" value="ECO:0007669"/>
    <property type="project" value="TreeGrafter"/>
</dbReference>
<evidence type="ECO:0000256" key="1">
    <source>
        <dbReference type="ARBA" id="ARBA00022649"/>
    </source>
</evidence>
<evidence type="ECO:0000313" key="4">
    <source>
        <dbReference type="Proteomes" id="UP000197007"/>
    </source>
</evidence>
<dbReference type="GO" id="GO:0006415">
    <property type="term" value="P:translational termination"/>
    <property type="evidence" value="ECO:0007669"/>
    <property type="project" value="TreeGrafter"/>
</dbReference>
<dbReference type="InterPro" id="IPR007712">
    <property type="entry name" value="RelE/ParE_toxin"/>
</dbReference>
<evidence type="ECO:0000313" key="3">
    <source>
        <dbReference type="EMBL" id="ASF42194.1"/>
    </source>
</evidence>
<dbReference type="Gene3D" id="3.30.2310.20">
    <property type="entry name" value="RelE-like"/>
    <property type="match status" value="1"/>
</dbReference>
<sequence>MEEETFKYEIYYTGLFKKDFKKFLNDETKVKKITDTITLLKKGGVEALPDYMSPHKLTGNYKGHLECHILPDLLIIWLQYDEGQNEIYLVRVGSHSELFKK</sequence>
<proteinExistence type="predicted"/>
<dbReference type="NCBIfam" id="TIGR02385">
    <property type="entry name" value="RelE_StbE"/>
    <property type="match status" value="1"/>
</dbReference>
<accession>A0A1Z4BLM5</accession>
<keyword evidence="4" id="KW-1185">Reference proteome</keyword>
<protein>
    <submittedName>
        <fullName evidence="3">Type II toxin-antitoxin system mRNA interferase toxin, RelE/StbE family</fullName>
    </submittedName>
</protein>
<reference evidence="4" key="1">
    <citation type="submission" date="2017-06" db="EMBL/GenBank/DDBJ databases">
        <title>Complete genome sequence of Capnocytophaga sp. KCOM 1579 (=ChDC OS43) isolated from a human refractory periapical abscess lesion.</title>
        <authorList>
            <person name="Kook J.-K."/>
            <person name="Park S.-N."/>
            <person name="Lim Y.K."/>
            <person name="Roh H."/>
        </authorList>
    </citation>
    <scope>NUCLEOTIDE SEQUENCE [LARGE SCALE GENOMIC DNA]</scope>
    <source>
        <strain evidence="4">ChDC OS43</strain>
    </source>
</reference>
<dbReference type="KEGG" id="capn:CBG49_03325"/>
<dbReference type="PANTHER" id="PTHR40588:SF1">
    <property type="entry name" value="MRNA INTERFERASE TOXIN YAFQ"/>
    <property type="match status" value="1"/>
</dbReference>
<dbReference type="PANTHER" id="PTHR40588">
    <property type="entry name" value="MRNA INTERFERASE TOXIN YAFQ"/>
    <property type="match status" value="1"/>
</dbReference>
<keyword evidence="1" id="KW-1277">Toxin-antitoxin system</keyword>
<dbReference type="Pfam" id="PF15738">
    <property type="entry name" value="YafQ_toxin"/>
    <property type="match status" value="1"/>
</dbReference>
<gene>
    <name evidence="3" type="ORF">CBG49_03325</name>
</gene>
<dbReference type="Proteomes" id="UP000197007">
    <property type="component" value="Chromosome"/>
</dbReference>
<name>A0A1Z4BLM5_9FLAO</name>
<feature type="active site" description="Proton donor" evidence="2">
    <location>
        <position position="95"/>
    </location>
</feature>
<dbReference type="SUPFAM" id="SSF143011">
    <property type="entry name" value="RelE-like"/>
    <property type="match status" value="1"/>
</dbReference>
<dbReference type="InterPro" id="IPR004386">
    <property type="entry name" value="Toxin_YafQ-like"/>
</dbReference>
<dbReference type="RefSeq" id="WP_088593366.1">
    <property type="nucleotide sequence ID" value="NZ_CP022022.1"/>
</dbReference>